<dbReference type="Gene3D" id="3.40.710.10">
    <property type="entry name" value="DD-peptidase/beta-lactamase superfamily"/>
    <property type="match status" value="1"/>
</dbReference>
<sequence length="463" mass="51215">MKNNRYIYRVASVFIIIFICVGAYLGYFTAVESKKIVMNPYNKRLDHLEAEVVRGNIYDAQGVLLATSEEGGRNYPYGSTYAHAIGYVGHGKVGVEAMANVELLYPDYHAKALLNYAFAGEKFKGHDVYLTLDHTLQEAAQKGLDGRKGAAIVLEPRTGKIRAMYATPGFNPNKISVNWDNLTQDTEESPLLNRATQGLYPPGSTFKILTTIAYLEEKGDVAFNFEYDCKGSITKDNHQIKCNNGKAHGVVNLESAFAKSCNTYFVELTDQVPIAKLKQVADKLLFNQELPVKVEYKKSQFSLNANSSSFDKLITYIGQGETLVSPLHLAMIGSILYNDGVLMVPYMIDYSLDTRGEIALKNLPEYQGTYLDEKTCSTLKSLMTKVVTEGTGNRLYRKDMLIGGKTGTAQNETSKDHSLFVGFVEPKDTKKESLVLAVVVEQGGQGAKALDVSQTIIEAYAQR</sequence>
<keyword evidence="1" id="KW-0812">Transmembrane</keyword>
<gene>
    <name evidence="3" type="ORF">H8718_12785</name>
</gene>
<keyword evidence="1" id="KW-1133">Transmembrane helix</keyword>
<dbReference type="Proteomes" id="UP000655830">
    <property type="component" value="Unassembled WGS sequence"/>
</dbReference>
<feature type="domain" description="Penicillin-binding protein transpeptidase" evidence="2">
    <location>
        <begin position="149"/>
        <end position="457"/>
    </location>
</feature>
<name>A0A926EJY6_9FIRM</name>
<evidence type="ECO:0000313" key="3">
    <source>
        <dbReference type="EMBL" id="MBC8580405.1"/>
    </source>
</evidence>
<organism evidence="3 4">
    <name type="scientific">Zhenhengia yiwuensis</name>
    <dbReference type="NCBI Taxonomy" id="2763666"/>
    <lineage>
        <taxon>Bacteria</taxon>
        <taxon>Bacillati</taxon>
        <taxon>Bacillota</taxon>
        <taxon>Clostridia</taxon>
        <taxon>Lachnospirales</taxon>
        <taxon>Lachnospiraceae</taxon>
        <taxon>Zhenhengia</taxon>
    </lineage>
</organism>
<dbReference type="AlphaFoldDB" id="A0A926EJY6"/>
<protein>
    <submittedName>
        <fullName evidence="3">Penicillin-binding protein 2</fullName>
    </submittedName>
</protein>
<dbReference type="GO" id="GO:0008658">
    <property type="term" value="F:penicillin binding"/>
    <property type="evidence" value="ECO:0007669"/>
    <property type="project" value="InterPro"/>
</dbReference>
<dbReference type="PANTHER" id="PTHR30627:SF24">
    <property type="entry name" value="PENICILLIN-BINDING PROTEIN 4B"/>
    <property type="match status" value="1"/>
</dbReference>
<dbReference type="GO" id="GO:0071555">
    <property type="term" value="P:cell wall organization"/>
    <property type="evidence" value="ECO:0007669"/>
    <property type="project" value="TreeGrafter"/>
</dbReference>
<dbReference type="EMBL" id="JACRSY010000020">
    <property type="protein sequence ID" value="MBC8580405.1"/>
    <property type="molecule type" value="Genomic_DNA"/>
</dbReference>
<dbReference type="GO" id="GO:0071972">
    <property type="term" value="F:peptidoglycan L,D-transpeptidase activity"/>
    <property type="evidence" value="ECO:0007669"/>
    <property type="project" value="TreeGrafter"/>
</dbReference>
<dbReference type="GO" id="GO:0005886">
    <property type="term" value="C:plasma membrane"/>
    <property type="evidence" value="ECO:0007669"/>
    <property type="project" value="TreeGrafter"/>
</dbReference>
<feature type="transmembrane region" description="Helical" evidence="1">
    <location>
        <begin position="6"/>
        <end position="28"/>
    </location>
</feature>
<dbReference type="Pfam" id="PF00905">
    <property type="entry name" value="Transpeptidase"/>
    <property type="match status" value="1"/>
</dbReference>
<dbReference type="InterPro" id="IPR050515">
    <property type="entry name" value="Beta-lactam/transpept"/>
</dbReference>
<evidence type="ECO:0000259" key="2">
    <source>
        <dbReference type="Pfam" id="PF00905"/>
    </source>
</evidence>
<keyword evidence="4" id="KW-1185">Reference proteome</keyword>
<dbReference type="Gene3D" id="3.90.1310.10">
    <property type="entry name" value="Penicillin-binding protein 2a (Domain 2)"/>
    <property type="match status" value="1"/>
</dbReference>
<keyword evidence="1" id="KW-0472">Membrane</keyword>
<dbReference type="PANTHER" id="PTHR30627">
    <property type="entry name" value="PEPTIDOGLYCAN D,D-TRANSPEPTIDASE"/>
    <property type="match status" value="1"/>
</dbReference>
<evidence type="ECO:0000256" key="1">
    <source>
        <dbReference type="SAM" id="Phobius"/>
    </source>
</evidence>
<dbReference type="InterPro" id="IPR036138">
    <property type="entry name" value="PBP_dimer_sf"/>
</dbReference>
<dbReference type="SUPFAM" id="SSF56601">
    <property type="entry name" value="beta-lactamase/transpeptidase-like"/>
    <property type="match status" value="1"/>
</dbReference>
<dbReference type="InterPro" id="IPR012338">
    <property type="entry name" value="Beta-lactam/transpept-like"/>
</dbReference>
<comment type="caution">
    <text evidence="3">The sequence shown here is derived from an EMBL/GenBank/DDBJ whole genome shotgun (WGS) entry which is preliminary data.</text>
</comment>
<reference evidence="3" key="1">
    <citation type="submission" date="2020-08" db="EMBL/GenBank/DDBJ databases">
        <title>Genome public.</title>
        <authorList>
            <person name="Liu C."/>
            <person name="Sun Q."/>
        </authorList>
    </citation>
    <scope>NUCLEOTIDE SEQUENCE</scope>
    <source>
        <strain evidence="3">NSJ-12</strain>
    </source>
</reference>
<dbReference type="SUPFAM" id="SSF56519">
    <property type="entry name" value="Penicillin binding protein dimerisation domain"/>
    <property type="match status" value="1"/>
</dbReference>
<evidence type="ECO:0000313" key="4">
    <source>
        <dbReference type="Proteomes" id="UP000655830"/>
    </source>
</evidence>
<dbReference type="RefSeq" id="WP_177669789.1">
    <property type="nucleotide sequence ID" value="NZ_JACRSY010000020.1"/>
</dbReference>
<accession>A0A926EJY6</accession>
<proteinExistence type="predicted"/>
<dbReference type="InterPro" id="IPR001460">
    <property type="entry name" value="PCN-bd_Tpept"/>
</dbReference>